<organism evidence="4 5">
    <name type="scientific">Sulfuritalea hydrogenivorans sk43H</name>
    <dbReference type="NCBI Taxonomy" id="1223802"/>
    <lineage>
        <taxon>Bacteria</taxon>
        <taxon>Pseudomonadati</taxon>
        <taxon>Pseudomonadota</taxon>
        <taxon>Betaproteobacteria</taxon>
        <taxon>Nitrosomonadales</taxon>
        <taxon>Sterolibacteriaceae</taxon>
        <taxon>Sulfuritalea</taxon>
    </lineage>
</organism>
<evidence type="ECO:0000259" key="3">
    <source>
        <dbReference type="Pfam" id="PF13785"/>
    </source>
</evidence>
<dbReference type="KEGG" id="shd:SUTH_00043"/>
<feature type="transmembrane region" description="Helical" evidence="2">
    <location>
        <begin position="449"/>
        <end position="468"/>
    </location>
</feature>
<accession>W0SDQ3</accession>
<feature type="compositionally biased region" description="Acidic residues" evidence="1">
    <location>
        <begin position="643"/>
        <end position="653"/>
    </location>
</feature>
<dbReference type="OrthoDB" id="228033at2"/>
<dbReference type="AlphaFoldDB" id="W0SDQ3"/>
<evidence type="ECO:0000313" key="4">
    <source>
        <dbReference type="EMBL" id="BAO27863.1"/>
    </source>
</evidence>
<feature type="region of interest" description="Disordered" evidence="1">
    <location>
        <begin position="630"/>
        <end position="653"/>
    </location>
</feature>
<evidence type="ECO:0000256" key="2">
    <source>
        <dbReference type="SAM" id="Phobius"/>
    </source>
</evidence>
<dbReference type="RefSeq" id="WP_041096157.1">
    <property type="nucleotide sequence ID" value="NZ_AP012547.1"/>
</dbReference>
<protein>
    <recommendedName>
        <fullName evidence="3">DUF4178 domain-containing protein</fullName>
    </recommendedName>
</protein>
<feature type="transmembrane region" description="Helical" evidence="2">
    <location>
        <begin position="594"/>
        <end position="612"/>
    </location>
</feature>
<keyword evidence="5" id="KW-1185">Reference proteome</keyword>
<reference evidence="4 5" key="1">
    <citation type="journal article" date="2014" name="Syst. Appl. Microbiol.">
        <title>Complete genomes of freshwater sulfur oxidizers Sulfuricella denitrificans skB26 and Sulfuritalea hydrogenivorans sk43H: genetic insights into the sulfur oxidation pathway of betaproteobacteria.</title>
        <authorList>
            <person name="Watanabe T."/>
            <person name="Kojima H."/>
            <person name="Fukui M."/>
        </authorList>
    </citation>
    <scope>NUCLEOTIDE SEQUENCE [LARGE SCALE GENOMIC DNA]</scope>
    <source>
        <strain evidence="4">DSM22779</strain>
    </source>
</reference>
<dbReference type="Proteomes" id="UP000031637">
    <property type="component" value="Chromosome"/>
</dbReference>
<proteinExistence type="predicted"/>
<feature type="domain" description="DUF4178" evidence="3">
    <location>
        <begin position="57"/>
        <end position="198"/>
    </location>
</feature>
<dbReference type="HOGENOM" id="CLU_029780_0_0_4"/>
<dbReference type="Pfam" id="PF13785">
    <property type="entry name" value="DUF4178"/>
    <property type="match status" value="2"/>
</dbReference>
<name>W0SDQ3_9PROT</name>
<keyword evidence="2" id="KW-0472">Membrane</keyword>
<evidence type="ECO:0000256" key="1">
    <source>
        <dbReference type="SAM" id="MobiDB-lite"/>
    </source>
</evidence>
<feature type="domain" description="DUF4178" evidence="3">
    <location>
        <begin position="276"/>
        <end position="412"/>
    </location>
</feature>
<dbReference type="InterPro" id="IPR025235">
    <property type="entry name" value="DUF4178"/>
</dbReference>
<keyword evidence="2" id="KW-0812">Transmembrane</keyword>
<evidence type="ECO:0000313" key="5">
    <source>
        <dbReference type="Proteomes" id="UP000031637"/>
    </source>
</evidence>
<sequence>MPFSANCPTCGAPVVFKSSASFHGVCEFCRSTLVRHGGNLENLGRMADLIEDASPIRIGTEGRYKGVHFAVIGRIQLRYAAGIWNEWHILFDDMRGGWLSDANGEYLISFLKPPEAKLPEFSTLMPNDELKLAGQDFVVTDIEEAQCIAGEGELPFAFGAGYPAQLVDLRTTGDSEAAFASIDYSETPPLFFVGESLPFEAFKFTNLRGEATAAKPAGKLKALACPSCGGAITLHDKAVQSVACPSCLSVLEPDNQSLKILQKAAAATRIEPLIPLGSTGRFAGKDWTVIGFQQRAITADGIDYPWQEYLLHHPEEGFRWLVESEGHWNWVSPISKPPRYQVGLPEATCGAVKYRRYSAGSAATRYVIGEFTWKVSVGETWEIIDFIAPPKMISRESSHNEMSWSLSEYLPPEEVAAAFKLKTPLPEPKGIGMNQPNPRQENHRKVCRGFWKFLALAVVAQALWVFILGGRTLLDQRLVFTPQNDEPVTTQSFKLDSDARNLVLRHDTDLDNNWLGLGLTLVEKKSGRAWVAQSDVAYWHGSDGGESWSEGDKTRELVFRDLPAGEYYFVIDPEISAEKPVAVADRVKVMRDQAAWSNFFFLLVFLALFPLFSRYRVQAFEAERWKDADYLSDGTQPSADSGGDSDSDSGGDD</sequence>
<gene>
    <name evidence="4" type="ORF">SUTH_00043</name>
</gene>
<dbReference type="STRING" id="1223802.SUTH_00043"/>
<dbReference type="EMBL" id="AP012547">
    <property type="protein sequence ID" value="BAO27863.1"/>
    <property type="molecule type" value="Genomic_DNA"/>
</dbReference>
<keyword evidence="2" id="KW-1133">Transmembrane helix</keyword>